<evidence type="ECO:0000256" key="1">
    <source>
        <dbReference type="SAM" id="SignalP"/>
    </source>
</evidence>
<evidence type="ECO:0000313" key="3">
    <source>
        <dbReference type="Proteomes" id="UP000033393"/>
    </source>
</evidence>
<dbReference type="EMBL" id="JYJG01000139">
    <property type="protein sequence ID" value="KJK47277.1"/>
    <property type="molecule type" value="Genomic_DNA"/>
</dbReference>
<evidence type="ECO:0008006" key="4">
    <source>
        <dbReference type="Google" id="ProtNLM"/>
    </source>
</evidence>
<dbReference type="AlphaFoldDB" id="A0A0F0GZ37"/>
<feature type="signal peptide" evidence="1">
    <location>
        <begin position="1"/>
        <end position="21"/>
    </location>
</feature>
<comment type="caution">
    <text evidence="2">The sequence shown here is derived from an EMBL/GenBank/DDBJ whole genome shotgun (WGS) entry which is preliminary data.</text>
</comment>
<dbReference type="PATRIC" id="fig|68170.10.peg.5258"/>
<organism evidence="2 3">
    <name type="scientific">Lentzea aerocolonigenes</name>
    <name type="common">Lechevalieria aerocolonigenes</name>
    <name type="synonym">Saccharothrix aerocolonigenes</name>
    <dbReference type="NCBI Taxonomy" id="68170"/>
    <lineage>
        <taxon>Bacteria</taxon>
        <taxon>Bacillati</taxon>
        <taxon>Actinomycetota</taxon>
        <taxon>Actinomycetes</taxon>
        <taxon>Pseudonocardiales</taxon>
        <taxon>Pseudonocardiaceae</taxon>
        <taxon>Lentzea</taxon>
    </lineage>
</organism>
<sequence>MVIAGVAAIAATLGVVAPAFAAEQIDCSAGSAAVKIHWTDASGAQQINCYGGAGALHVGLPRSSSVEAGRNSGWVEVADPVGATTRRFFGPGEVVATGYQTLTKIYVG</sequence>
<protein>
    <recommendedName>
        <fullName evidence="4">Streptomyces killer toxin-like beta/gamma crystallin domain-containing protein</fullName>
    </recommendedName>
</protein>
<evidence type="ECO:0000313" key="2">
    <source>
        <dbReference type="EMBL" id="KJK47277.1"/>
    </source>
</evidence>
<dbReference type="Gene3D" id="2.60.20.30">
    <property type="match status" value="1"/>
</dbReference>
<name>A0A0F0GZ37_LENAE</name>
<keyword evidence="1" id="KW-0732">Signal</keyword>
<keyword evidence="3" id="KW-1185">Reference proteome</keyword>
<proteinExistence type="predicted"/>
<accession>A0A0F0GZ37</accession>
<reference evidence="2 3" key="1">
    <citation type="submission" date="2015-02" db="EMBL/GenBank/DDBJ databases">
        <authorList>
            <person name="Ju K.-S."/>
            <person name="Doroghazi J.R."/>
            <person name="Metcalf W."/>
        </authorList>
    </citation>
    <scope>NUCLEOTIDE SEQUENCE [LARGE SCALE GENOMIC DNA]</scope>
    <source>
        <strain evidence="2 3">NRRL B-16140</strain>
    </source>
</reference>
<dbReference type="Proteomes" id="UP000033393">
    <property type="component" value="Unassembled WGS sequence"/>
</dbReference>
<dbReference type="InterPro" id="IPR015791">
    <property type="entry name" value="Antimic/Inh_G_crystallin-like"/>
</dbReference>
<gene>
    <name evidence="2" type="ORF">UK23_21050</name>
</gene>
<feature type="chain" id="PRO_5002441467" description="Streptomyces killer toxin-like beta/gamma crystallin domain-containing protein" evidence="1">
    <location>
        <begin position="22"/>
        <end position="108"/>
    </location>
</feature>